<gene>
    <name evidence="2" type="ORF">AL072_13115</name>
</gene>
<protein>
    <submittedName>
        <fullName evidence="2">Colanic acid biosynthesis glycosyl transferase</fullName>
    </submittedName>
</protein>
<dbReference type="SUPFAM" id="SSF53448">
    <property type="entry name" value="Nucleotide-diphospho-sugar transferases"/>
    <property type="match status" value="1"/>
</dbReference>
<feature type="domain" description="Glycosyltransferase 2-like" evidence="1">
    <location>
        <begin position="20"/>
        <end position="123"/>
    </location>
</feature>
<dbReference type="InterPro" id="IPR050834">
    <property type="entry name" value="Glycosyltransf_2"/>
</dbReference>
<dbReference type="Pfam" id="PF00535">
    <property type="entry name" value="Glycos_transf_2"/>
    <property type="match status" value="1"/>
</dbReference>
<keyword evidence="2" id="KW-0808">Transferase</keyword>
<sequence>MAPGRPPPRLAILTVVRDDRAGLADTCDSLRGQLGPDVVWMVADGGSTDGTAQWLEGHAELLHWWRSAPDSGLYDAMNIVLDAARDLGCSHVLFLNAGDQLAEDDTVAMLLEAIGRHPDCVLLYGDALERQQDGRILLKRARSHRCAPFGMFTHHQAMIYRVAALRGLSFDLRFRIAADYAMTVSVLARGNAVRLNAPVCLFAPGGLSQRQAARGRLEQALIRRSILGHGRLRVATVVAAQRVALTVRHHFPAAYAKLRFRCPET</sequence>
<dbReference type="Gene3D" id="3.90.550.10">
    <property type="entry name" value="Spore Coat Polysaccharide Biosynthesis Protein SpsA, Chain A"/>
    <property type="match status" value="1"/>
</dbReference>
<name>A0AAC8VY98_9PROT</name>
<organism evidence="2 3">
    <name type="scientific">Azospirillum thiophilum</name>
    <dbReference type="NCBI Taxonomy" id="528244"/>
    <lineage>
        <taxon>Bacteria</taxon>
        <taxon>Pseudomonadati</taxon>
        <taxon>Pseudomonadota</taxon>
        <taxon>Alphaproteobacteria</taxon>
        <taxon>Rhodospirillales</taxon>
        <taxon>Azospirillaceae</taxon>
        <taxon>Azospirillum</taxon>
    </lineage>
</organism>
<dbReference type="InterPro" id="IPR029044">
    <property type="entry name" value="Nucleotide-diphossugar_trans"/>
</dbReference>
<evidence type="ECO:0000259" key="1">
    <source>
        <dbReference type="Pfam" id="PF00535"/>
    </source>
</evidence>
<dbReference type="KEGG" id="ati:AL072_13115"/>
<dbReference type="EMBL" id="CP012401">
    <property type="protein sequence ID" value="ALG71699.1"/>
    <property type="molecule type" value="Genomic_DNA"/>
</dbReference>
<reference evidence="3" key="1">
    <citation type="submission" date="2015-08" db="EMBL/GenBank/DDBJ databases">
        <title>Complete Genome Sequence of Azospirillum thiophilum BV-S.</title>
        <authorList>
            <person name="Fomenkov A."/>
            <person name="Vincze T."/>
            <person name="Grabovich M."/>
            <person name="Dubinina G."/>
            <person name="Orlova M."/>
            <person name="Belousova E."/>
            <person name="Roberts R.J."/>
        </authorList>
    </citation>
    <scope>NUCLEOTIDE SEQUENCE [LARGE SCALE GENOMIC DNA]</scope>
    <source>
        <strain evidence="3">BV-S</strain>
    </source>
</reference>
<dbReference type="Proteomes" id="UP000069935">
    <property type="component" value="Chromosome 1"/>
</dbReference>
<reference evidence="2 3" key="2">
    <citation type="journal article" date="2016" name="Genome Announc.">
        <title>Complete Genome Sequence of a Strain of Azospirillum thiophilum Isolated from a Sulfide Spring.</title>
        <authorList>
            <person name="Fomenkov A."/>
            <person name="Vincze T."/>
            <person name="Grabovich M."/>
            <person name="Anton B.P."/>
            <person name="Dubinina G."/>
            <person name="Orlova M."/>
            <person name="Belousova E."/>
            <person name="Roberts R.J."/>
        </authorList>
    </citation>
    <scope>NUCLEOTIDE SEQUENCE [LARGE SCALE GENOMIC DNA]</scope>
    <source>
        <strain evidence="2 3">BV-S</strain>
    </source>
</reference>
<evidence type="ECO:0000313" key="2">
    <source>
        <dbReference type="EMBL" id="ALG71699.1"/>
    </source>
</evidence>
<keyword evidence="3" id="KW-1185">Reference proteome</keyword>
<dbReference type="RefSeq" id="WP_045582185.1">
    <property type="nucleotide sequence ID" value="NZ_CP012401.1"/>
</dbReference>
<dbReference type="PANTHER" id="PTHR43685:SF2">
    <property type="entry name" value="GLYCOSYLTRANSFERASE 2-LIKE DOMAIN-CONTAINING PROTEIN"/>
    <property type="match status" value="1"/>
</dbReference>
<dbReference type="GO" id="GO:0016740">
    <property type="term" value="F:transferase activity"/>
    <property type="evidence" value="ECO:0007669"/>
    <property type="project" value="UniProtKB-KW"/>
</dbReference>
<proteinExistence type="predicted"/>
<accession>A0AAC8VY98</accession>
<dbReference type="InterPro" id="IPR001173">
    <property type="entry name" value="Glyco_trans_2-like"/>
</dbReference>
<dbReference type="AlphaFoldDB" id="A0AAC8VY98"/>
<dbReference type="PANTHER" id="PTHR43685">
    <property type="entry name" value="GLYCOSYLTRANSFERASE"/>
    <property type="match status" value="1"/>
</dbReference>
<evidence type="ECO:0000313" key="3">
    <source>
        <dbReference type="Proteomes" id="UP000069935"/>
    </source>
</evidence>